<evidence type="ECO:0000256" key="2">
    <source>
        <dbReference type="ARBA" id="ARBA00022679"/>
    </source>
</evidence>
<evidence type="ECO:0000259" key="6">
    <source>
        <dbReference type="PROSITE" id="PS51686"/>
    </source>
</evidence>
<keyword evidence="4 5" id="KW-0694">RNA-binding</keyword>
<feature type="binding site" evidence="5">
    <location>
        <position position="143"/>
    </location>
    <ligand>
        <name>S-adenosyl-L-methionine</name>
        <dbReference type="ChEBI" id="CHEBI:59789"/>
    </ligand>
</feature>
<dbReference type="PRINTS" id="PR02010">
    <property type="entry name" value="RCMT9"/>
</dbReference>
<organism evidence="7 8">
    <name type="scientific">Colocasia esculenta</name>
    <name type="common">Wild taro</name>
    <name type="synonym">Arum esculentum</name>
    <dbReference type="NCBI Taxonomy" id="4460"/>
    <lineage>
        <taxon>Eukaryota</taxon>
        <taxon>Viridiplantae</taxon>
        <taxon>Streptophyta</taxon>
        <taxon>Embryophyta</taxon>
        <taxon>Tracheophyta</taxon>
        <taxon>Spermatophyta</taxon>
        <taxon>Magnoliopsida</taxon>
        <taxon>Liliopsida</taxon>
        <taxon>Araceae</taxon>
        <taxon>Aroideae</taxon>
        <taxon>Colocasieae</taxon>
        <taxon>Colocasia</taxon>
    </lineage>
</organism>
<dbReference type="OrthoDB" id="427002at2759"/>
<dbReference type="PROSITE" id="PS51686">
    <property type="entry name" value="SAM_MT_RSMB_NOP"/>
    <property type="match status" value="1"/>
</dbReference>
<evidence type="ECO:0000256" key="1">
    <source>
        <dbReference type="ARBA" id="ARBA00022603"/>
    </source>
</evidence>
<feature type="domain" description="SAM-dependent MTase RsmB/NOP-type" evidence="6">
    <location>
        <begin position="28"/>
        <end position="397"/>
    </location>
</feature>
<name>A0A843WLL6_COLES</name>
<keyword evidence="3 5" id="KW-0949">S-adenosyl-L-methionine</keyword>
<accession>A0A843WLL6</accession>
<feature type="binding site" evidence="5">
    <location>
        <position position="265"/>
    </location>
    <ligand>
        <name>S-adenosyl-L-methionine</name>
        <dbReference type="ChEBI" id="CHEBI:59789"/>
    </ligand>
</feature>
<dbReference type="SUPFAM" id="SSF53335">
    <property type="entry name" value="S-adenosyl-L-methionine-dependent methyltransferases"/>
    <property type="match status" value="1"/>
</dbReference>
<protein>
    <recommendedName>
        <fullName evidence="6">SAM-dependent MTase RsmB/NOP-type domain-containing protein</fullName>
    </recommendedName>
</protein>
<comment type="caution">
    <text evidence="5">Lacks conserved residue(s) required for the propagation of feature annotation.</text>
</comment>
<dbReference type="Proteomes" id="UP000652761">
    <property type="component" value="Unassembled WGS sequence"/>
</dbReference>
<dbReference type="Gene3D" id="3.40.50.150">
    <property type="entry name" value="Vaccinia Virus protein VP39"/>
    <property type="match status" value="1"/>
</dbReference>
<gene>
    <name evidence="7" type="ORF">Taro_041413</name>
</gene>
<reference evidence="7" key="1">
    <citation type="submission" date="2017-07" db="EMBL/GenBank/DDBJ databases">
        <title>Taro Niue Genome Assembly and Annotation.</title>
        <authorList>
            <person name="Atibalentja N."/>
            <person name="Keating K."/>
            <person name="Fields C.J."/>
        </authorList>
    </citation>
    <scope>NUCLEOTIDE SEQUENCE</scope>
    <source>
        <strain evidence="7">Niue_2</strain>
        <tissue evidence="7">Leaf</tissue>
    </source>
</reference>
<dbReference type="InterPro" id="IPR023267">
    <property type="entry name" value="RCMT"/>
</dbReference>
<dbReference type="GO" id="GO:0003723">
    <property type="term" value="F:RNA binding"/>
    <property type="evidence" value="ECO:0007669"/>
    <property type="project" value="UniProtKB-UniRule"/>
</dbReference>
<evidence type="ECO:0000313" key="8">
    <source>
        <dbReference type="Proteomes" id="UP000652761"/>
    </source>
</evidence>
<dbReference type="InterPro" id="IPR029063">
    <property type="entry name" value="SAM-dependent_MTases_sf"/>
</dbReference>
<evidence type="ECO:0000256" key="4">
    <source>
        <dbReference type="ARBA" id="ARBA00022884"/>
    </source>
</evidence>
<dbReference type="GO" id="GO:0008173">
    <property type="term" value="F:RNA methyltransferase activity"/>
    <property type="evidence" value="ECO:0007669"/>
    <property type="project" value="InterPro"/>
</dbReference>
<dbReference type="PRINTS" id="PR02008">
    <property type="entry name" value="RCMTFAMILY"/>
</dbReference>
<comment type="caution">
    <text evidence="7">The sequence shown here is derived from an EMBL/GenBank/DDBJ whole genome shotgun (WGS) entry which is preliminary data.</text>
</comment>
<evidence type="ECO:0000313" key="7">
    <source>
        <dbReference type="EMBL" id="MQM08556.1"/>
    </source>
</evidence>
<dbReference type="AlphaFoldDB" id="A0A843WLL6"/>
<keyword evidence="2 5" id="KW-0808">Transferase</keyword>
<keyword evidence="1 5" id="KW-0489">Methyltransferase</keyword>
<keyword evidence="8" id="KW-1185">Reference proteome</keyword>
<dbReference type="InterPro" id="IPR001678">
    <property type="entry name" value="MeTrfase_RsmB-F_NOP2_dom"/>
</dbReference>
<dbReference type="PANTHER" id="PTHR22807">
    <property type="entry name" value="NOP2 YEAST -RELATED NOL1/NOP2/FMU SUN DOMAIN-CONTAINING"/>
    <property type="match status" value="1"/>
</dbReference>
<comment type="similarity">
    <text evidence="5">Belongs to the class I-like SAM-binding methyltransferase superfamily. RsmB/NOP family.</text>
</comment>
<dbReference type="InterPro" id="IPR049560">
    <property type="entry name" value="MeTrfase_RsmB-F_NOP2_cat"/>
</dbReference>
<feature type="binding site" evidence="5">
    <location>
        <position position="171"/>
    </location>
    <ligand>
        <name>S-adenosyl-L-methionine</name>
        <dbReference type="ChEBI" id="CHEBI:59789"/>
    </ligand>
</feature>
<evidence type="ECO:0000256" key="5">
    <source>
        <dbReference type="PROSITE-ProRule" id="PRU01023"/>
    </source>
</evidence>
<dbReference type="CDD" id="cd02440">
    <property type="entry name" value="AdoMet_MTases"/>
    <property type="match status" value="1"/>
</dbReference>
<dbReference type="GO" id="GO:0001510">
    <property type="term" value="P:RNA methylation"/>
    <property type="evidence" value="ECO:0007669"/>
    <property type="project" value="InterPro"/>
</dbReference>
<dbReference type="InterPro" id="IPR023269">
    <property type="entry name" value="RCMT_subfamily_9"/>
</dbReference>
<dbReference type="PANTHER" id="PTHR22807:SF16">
    <property type="entry name" value="SAM-DEPENDENT MTASE RSMB_NOP-TYPE DOMAIN-CONTAINING PROTEIN"/>
    <property type="match status" value="1"/>
</dbReference>
<dbReference type="EMBL" id="NMUH01004148">
    <property type="protein sequence ID" value="MQM08556.1"/>
    <property type="molecule type" value="Genomic_DNA"/>
</dbReference>
<proteinExistence type="inferred from homology"/>
<sequence>MDSAEGGIPPSGLPLPDSFLGFLEENGVDPSVYSANCSIPRYIRLKPGCEPQLSEIEDELNCKLVNLVWLPGFFAIPPHVQIARSDAYRKGKIYGMDAASGAAIIALNVLQGDHVLDLCAAPGAKLCMISDLLGNSGMITGVDVARQRLAACRTMLQKYALGERCRLFVADGTSFSLLPVSSHLDAKSYSEIPDIFSEWSSKRRWKDRKDAKRSMRAGLASPNELPELIFYGRHAGVIGLCKSELFQARSESEISVSGYDKVLVDAECTHDGSIKHIHKFEQWGWDTLQRRVLNAQRTDNLMDLQVTFEASDQWIQIIKSWWLIGLQHLQASTGCLTVAQNEDVVERFLSGNPSADLQDVDAAKSWPCRMGSIPKTLRFDPSTSQTSGLFIAKFTKRATQ</sequence>
<dbReference type="Pfam" id="PF01189">
    <property type="entry name" value="Methyltr_RsmB-F"/>
    <property type="match status" value="1"/>
</dbReference>
<evidence type="ECO:0000256" key="3">
    <source>
        <dbReference type="ARBA" id="ARBA00022691"/>
    </source>
</evidence>